<keyword evidence="4" id="KW-1185">Reference proteome</keyword>
<feature type="domain" description="Isochorismatase-like" evidence="2">
    <location>
        <begin position="4"/>
        <end position="176"/>
    </location>
</feature>
<dbReference type="RefSeq" id="WP_378262238.1">
    <property type="nucleotide sequence ID" value="NZ_JBHUKR010000004.1"/>
</dbReference>
<name>A0ABW5FPL6_9PSEU</name>
<protein>
    <submittedName>
        <fullName evidence="3">Cysteine hydrolase family protein</fullName>
    </submittedName>
</protein>
<dbReference type="EMBL" id="JBHUKR010000004">
    <property type="protein sequence ID" value="MFD2415961.1"/>
    <property type="molecule type" value="Genomic_DNA"/>
</dbReference>
<reference evidence="4" key="1">
    <citation type="journal article" date="2019" name="Int. J. Syst. Evol. Microbiol.">
        <title>The Global Catalogue of Microorganisms (GCM) 10K type strain sequencing project: providing services to taxonomists for standard genome sequencing and annotation.</title>
        <authorList>
            <consortium name="The Broad Institute Genomics Platform"/>
            <consortium name="The Broad Institute Genome Sequencing Center for Infectious Disease"/>
            <person name="Wu L."/>
            <person name="Ma J."/>
        </authorList>
    </citation>
    <scope>NUCLEOTIDE SEQUENCE [LARGE SCALE GENOMIC DNA]</scope>
    <source>
        <strain evidence="4">CGMCC 4.7645</strain>
    </source>
</reference>
<dbReference type="PANTHER" id="PTHR43540:SF1">
    <property type="entry name" value="ISOCHORISMATASE HYDROLASE"/>
    <property type="match status" value="1"/>
</dbReference>
<dbReference type="GO" id="GO:0016787">
    <property type="term" value="F:hydrolase activity"/>
    <property type="evidence" value="ECO:0007669"/>
    <property type="project" value="UniProtKB-KW"/>
</dbReference>
<evidence type="ECO:0000313" key="4">
    <source>
        <dbReference type="Proteomes" id="UP001597417"/>
    </source>
</evidence>
<dbReference type="PANTHER" id="PTHR43540">
    <property type="entry name" value="PEROXYUREIDOACRYLATE/UREIDOACRYLATE AMIDOHYDROLASE-RELATED"/>
    <property type="match status" value="1"/>
</dbReference>
<sequence length="182" mass="19614">MAGTALLVMDIQNGIVGRFGEDSGYLPHLRRAIDAARAADLPVIFVRVGFRENYPEVSSRNKAFAAVAQYGGFTADALEIAPEVAPEPGEIVVTKRRVSAFTGSDLDVVLRAADVDTLVLTGISTSGVVLSTLRQAADLDFGITVLSDGCLDQDEEVHRVLVEKVFPRQADVITIDTWIEKL</sequence>
<accession>A0ABW5FPL6</accession>
<organism evidence="3 4">
    <name type="scientific">Amycolatopsis pigmentata</name>
    <dbReference type="NCBI Taxonomy" id="450801"/>
    <lineage>
        <taxon>Bacteria</taxon>
        <taxon>Bacillati</taxon>
        <taxon>Actinomycetota</taxon>
        <taxon>Actinomycetes</taxon>
        <taxon>Pseudonocardiales</taxon>
        <taxon>Pseudonocardiaceae</taxon>
        <taxon>Amycolatopsis</taxon>
    </lineage>
</organism>
<evidence type="ECO:0000256" key="1">
    <source>
        <dbReference type="ARBA" id="ARBA00022801"/>
    </source>
</evidence>
<dbReference type="CDD" id="cd00431">
    <property type="entry name" value="cysteine_hydrolases"/>
    <property type="match status" value="1"/>
</dbReference>
<dbReference type="InterPro" id="IPR036380">
    <property type="entry name" value="Isochorismatase-like_sf"/>
</dbReference>
<evidence type="ECO:0000259" key="2">
    <source>
        <dbReference type="Pfam" id="PF00857"/>
    </source>
</evidence>
<gene>
    <name evidence="3" type="ORF">ACFSXZ_06450</name>
</gene>
<dbReference type="Pfam" id="PF00857">
    <property type="entry name" value="Isochorismatase"/>
    <property type="match status" value="1"/>
</dbReference>
<evidence type="ECO:0000313" key="3">
    <source>
        <dbReference type="EMBL" id="MFD2415961.1"/>
    </source>
</evidence>
<dbReference type="Gene3D" id="3.40.50.850">
    <property type="entry name" value="Isochorismatase-like"/>
    <property type="match status" value="1"/>
</dbReference>
<dbReference type="Proteomes" id="UP001597417">
    <property type="component" value="Unassembled WGS sequence"/>
</dbReference>
<comment type="caution">
    <text evidence="3">The sequence shown here is derived from an EMBL/GenBank/DDBJ whole genome shotgun (WGS) entry which is preliminary data.</text>
</comment>
<keyword evidence="1 3" id="KW-0378">Hydrolase</keyword>
<proteinExistence type="predicted"/>
<dbReference type="InterPro" id="IPR050272">
    <property type="entry name" value="Isochorismatase-like_hydrls"/>
</dbReference>
<dbReference type="SUPFAM" id="SSF52499">
    <property type="entry name" value="Isochorismatase-like hydrolases"/>
    <property type="match status" value="1"/>
</dbReference>
<dbReference type="InterPro" id="IPR000868">
    <property type="entry name" value="Isochorismatase-like_dom"/>
</dbReference>